<reference evidence="2 3" key="1">
    <citation type="submission" date="2020-08" db="EMBL/GenBank/DDBJ databases">
        <title>Genomic Encyclopedia of Type Strains, Phase IV (KMG-IV): sequencing the most valuable type-strain genomes for metagenomic binning, comparative biology and taxonomic classification.</title>
        <authorList>
            <person name="Goeker M."/>
        </authorList>
    </citation>
    <scope>NUCLEOTIDE SEQUENCE [LARGE SCALE GENOMIC DNA]</scope>
    <source>
        <strain evidence="2 3">DSM 25024</strain>
    </source>
</reference>
<dbReference type="AlphaFoldDB" id="A0A7W6BSA4"/>
<dbReference type="InterPro" id="IPR007024">
    <property type="entry name" value="BLUF_domain"/>
</dbReference>
<dbReference type="RefSeq" id="WP_183193370.1">
    <property type="nucleotide sequence ID" value="NZ_JACIDO010000002.1"/>
</dbReference>
<name>A0A7W6BSA4_9HYPH</name>
<sequence length="125" mass="14422">MLAWFGVGWQWSDGSEVRMFLRLVYVSNLSDDVSHESLDGIVEQSSKRNERNGVTGMLALDGRRVLQILEGPPEAVQSLYERIRKDTRHQQVVEIDRRMVDARHFGSWGMERRSMVDVVMLAMTL</sequence>
<dbReference type="Proteomes" id="UP000531216">
    <property type="component" value="Unassembled WGS sequence"/>
</dbReference>
<protein>
    <recommendedName>
        <fullName evidence="1">BLUF domain-containing protein</fullName>
    </recommendedName>
</protein>
<dbReference type="PROSITE" id="PS50925">
    <property type="entry name" value="BLUF"/>
    <property type="match status" value="1"/>
</dbReference>
<accession>A0A7W6BSA4</accession>
<dbReference type="Gene3D" id="3.30.70.100">
    <property type="match status" value="1"/>
</dbReference>
<keyword evidence="3" id="KW-1185">Reference proteome</keyword>
<evidence type="ECO:0000259" key="1">
    <source>
        <dbReference type="PROSITE" id="PS50925"/>
    </source>
</evidence>
<feature type="domain" description="BLUF" evidence="1">
    <location>
        <begin position="20"/>
        <end position="111"/>
    </location>
</feature>
<proteinExistence type="predicted"/>
<dbReference type="SUPFAM" id="SSF54975">
    <property type="entry name" value="Acylphosphatase/BLUF domain-like"/>
    <property type="match status" value="1"/>
</dbReference>
<dbReference type="Pfam" id="PF04940">
    <property type="entry name" value="BLUF"/>
    <property type="match status" value="1"/>
</dbReference>
<evidence type="ECO:0000313" key="3">
    <source>
        <dbReference type="Proteomes" id="UP000531216"/>
    </source>
</evidence>
<gene>
    <name evidence="2" type="ORF">GGR05_001222</name>
</gene>
<dbReference type="InterPro" id="IPR036046">
    <property type="entry name" value="Acylphosphatase-like_dom_sf"/>
</dbReference>
<dbReference type="EMBL" id="JACIDO010000002">
    <property type="protein sequence ID" value="MBB3935094.1"/>
    <property type="molecule type" value="Genomic_DNA"/>
</dbReference>
<evidence type="ECO:0000313" key="2">
    <source>
        <dbReference type="EMBL" id="MBB3935094.1"/>
    </source>
</evidence>
<dbReference type="SMART" id="SM01034">
    <property type="entry name" value="BLUF"/>
    <property type="match status" value="1"/>
</dbReference>
<comment type="caution">
    <text evidence="2">The sequence shown here is derived from an EMBL/GenBank/DDBJ whole genome shotgun (WGS) entry which is preliminary data.</text>
</comment>
<organism evidence="2 3">
    <name type="scientific">Aureimonas phyllosphaerae</name>
    <dbReference type="NCBI Taxonomy" id="1166078"/>
    <lineage>
        <taxon>Bacteria</taxon>
        <taxon>Pseudomonadati</taxon>
        <taxon>Pseudomonadota</taxon>
        <taxon>Alphaproteobacteria</taxon>
        <taxon>Hyphomicrobiales</taxon>
        <taxon>Aurantimonadaceae</taxon>
        <taxon>Aureimonas</taxon>
    </lineage>
</organism>
<dbReference type="GO" id="GO:0071949">
    <property type="term" value="F:FAD binding"/>
    <property type="evidence" value="ECO:0007669"/>
    <property type="project" value="InterPro"/>
</dbReference>
<dbReference type="GO" id="GO:0009882">
    <property type="term" value="F:blue light photoreceptor activity"/>
    <property type="evidence" value="ECO:0007669"/>
    <property type="project" value="InterPro"/>
</dbReference>